<dbReference type="InterPro" id="IPR004776">
    <property type="entry name" value="Mem_transp_PIN-like"/>
</dbReference>
<feature type="transmembrane region" description="Helical" evidence="7">
    <location>
        <begin position="181"/>
        <end position="201"/>
    </location>
</feature>
<keyword evidence="9" id="KW-1185">Reference proteome</keyword>
<evidence type="ECO:0000256" key="5">
    <source>
        <dbReference type="ARBA" id="ARBA00022989"/>
    </source>
</evidence>
<feature type="transmembrane region" description="Helical" evidence="7">
    <location>
        <begin position="104"/>
        <end position="126"/>
    </location>
</feature>
<dbReference type="PANTHER" id="PTHR36838:SF3">
    <property type="entry name" value="TRANSPORTER AUXIN EFFLUX CARRIER EC FAMILY"/>
    <property type="match status" value="1"/>
</dbReference>
<evidence type="ECO:0000256" key="1">
    <source>
        <dbReference type="ARBA" id="ARBA00004141"/>
    </source>
</evidence>
<feature type="transmembrane region" description="Helical" evidence="7">
    <location>
        <begin position="241"/>
        <end position="264"/>
    </location>
</feature>
<dbReference type="EMBL" id="QWJJ01000010">
    <property type="protein sequence ID" value="RII38383.1"/>
    <property type="molecule type" value="Genomic_DNA"/>
</dbReference>
<evidence type="ECO:0000256" key="7">
    <source>
        <dbReference type="SAM" id="Phobius"/>
    </source>
</evidence>
<dbReference type="PANTHER" id="PTHR36838">
    <property type="entry name" value="AUXIN EFFLUX CARRIER FAMILY PROTEIN"/>
    <property type="match status" value="1"/>
</dbReference>
<evidence type="ECO:0000256" key="3">
    <source>
        <dbReference type="ARBA" id="ARBA00022475"/>
    </source>
</evidence>
<name>A0A399IZ04_9RHOB</name>
<sequence>MPAVKSADMLSILAITFPIFALVGLGYVLTRIEVFDLRDMTALGNFVMYLALPSLLFRATATQPFQDLIDPGFFLAMLCAGLGTQLLMWITLRLRGLGPARRAVGVLGTATPNSAFLAFPIMQSVYPDYAPSILAMCLLVENFFLNPIGLTLIEAANPRERSTPLHTIAIIAWSVIRRPMISGLILGAVVSLLGIPLPYPADRALELLSYAASPIALFFIGGSLVGLPMQGNLRLAVVISAFKLLVHPLVAFGILSAFVVLGFPVPKGDMAIALILSTAMPIFGVFPLLTQNTEHSGAAALSVMISTVAAFFTLTALMSFLV</sequence>
<gene>
    <name evidence="8" type="ORF">DL237_12805</name>
</gene>
<reference evidence="8 9" key="1">
    <citation type="submission" date="2018-08" db="EMBL/GenBank/DDBJ databases">
        <title>Pseudooceanicola sediminis CY03 in the family Rhodobacteracea.</title>
        <authorList>
            <person name="Zhang Y.-J."/>
        </authorList>
    </citation>
    <scope>NUCLEOTIDE SEQUENCE [LARGE SCALE GENOMIC DNA]</scope>
    <source>
        <strain evidence="8 9">CY03</strain>
    </source>
</reference>
<feature type="transmembrane region" description="Helical" evidence="7">
    <location>
        <begin position="12"/>
        <end position="30"/>
    </location>
</feature>
<keyword evidence="2" id="KW-0813">Transport</keyword>
<feature type="transmembrane region" description="Helical" evidence="7">
    <location>
        <begin position="73"/>
        <end position="92"/>
    </location>
</feature>
<dbReference type="Pfam" id="PF03547">
    <property type="entry name" value="Mem_trans"/>
    <property type="match status" value="1"/>
</dbReference>
<feature type="transmembrane region" description="Helical" evidence="7">
    <location>
        <begin position="270"/>
        <end position="289"/>
    </location>
</feature>
<feature type="transmembrane region" description="Helical" evidence="7">
    <location>
        <begin position="132"/>
        <end position="153"/>
    </location>
</feature>
<organism evidence="8 9">
    <name type="scientific">Pseudooceanicola sediminis</name>
    <dbReference type="NCBI Taxonomy" id="2211117"/>
    <lineage>
        <taxon>Bacteria</taxon>
        <taxon>Pseudomonadati</taxon>
        <taxon>Pseudomonadota</taxon>
        <taxon>Alphaproteobacteria</taxon>
        <taxon>Rhodobacterales</taxon>
        <taxon>Paracoccaceae</taxon>
        <taxon>Pseudooceanicola</taxon>
    </lineage>
</organism>
<protein>
    <submittedName>
        <fullName evidence="8">Transporter</fullName>
    </submittedName>
</protein>
<feature type="transmembrane region" description="Helical" evidence="7">
    <location>
        <begin position="301"/>
        <end position="321"/>
    </location>
</feature>
<evidence type="ECO:0000313" key="8">
    <source>
        <dbReference type="EMBL" id="RII38383.1"/>
    </source>
</evidence>
<keyword evidence="6 7" id="KW-0472">Membrane</keyword>
<proteinExistence type="predicted"/>
<dbReference type="GO" id="GO:0055085">
    <property type="term" value="P:transmembrane transport"/>
    <property type="evidence" value="ECO:0007669"/>
    <property type="project" value="InterPro"/>
</dbReference>
<accession>A0A399IZ04</accession>
<keyword evidence="5 7" id="KW-1133">Transmembrane helix</keyword>
<evidence type="ECO:0000256" key="2">
    <source>
        <dbReference type="ARBA" id="ARBA00022448"/>
    </source>
</evidence>
<dbReference type="Proteomes" id="UP000265848">
    <property type="component" value="Unassembled WGS sequence"/>
</dbReference>
<evidence type="ECO:0000256" key="4">
    <source>
        <dbReference type="ARBA" id="ARBA00022692"/>
    </source>
</evidence>
<keyword evidence="4 7" id="KW-0812">Transmembrane</keyword>
<evidence type="ECO:0000256" key="6">
    <source>
        <dbReference type="ARBA" id="ARBA00023136"/>
    </source>
</evidence>
<feature type="transmembrane region" description="Helical" evidence="7">
    <location>
        <begin position="42"/>
        <end position="61"/>
    </location>
</feature>
<comment type="subcellular location">
    <subcellularLocation>
        <location evidence="1">Membrane</location>
        <topology evidence="1">Multi-pass membrane protein</topology>
    </subcellularLocation>
</comment>
<keyword evidence="3" id="KW-1003">Cell membrane</keyword>
<comment type="caution">
    <text evidence="8">The sequence shown here is derived from an EMBL/GenBank/DDBJ whole genome shotgun (WGS) entry which is preliminary data.</text>
</comment>
<evidence type="ECO:0000313" key="9">
    <source>
        <dbReference type="Proteomes" id="UP000265848"/>
    </source>
</evidence>
<feature type="transmembrane region" description="Helical" evidence="7">
    <location>
        <begin position="207"/>
        <end position="229"/>
    </location>
</feature>
<dbReference type="GO" id="GO:0016020">
    <property type="term" value="C:membrane"/>
    <property type="evidence" value="ECO:0007669"/>
    <property type="project" value="UniProtKB-SubCell"/>
</dbReference>
<dbReference type="AlphaFoldDB" id="A0A399IZ04"/>